<feature type="transmembrane region" description="Helical" evidence="6">
    <location>
        <begin position="192"/>
        <end position="212"/>
    </location>
</feature>
<sequence length="535" mass="59474">MAASKLGRLGSSGSHNILKTTVAKAWYALIVFNFGAVLFGYDVAIFGSLQVTKSWLGTFGSPNKQGVYSITATQQSLLNSIPWLGKLFGIFLSEPLNERYGYKTSMVVACALQSTGVVVQMAGRHWGIFCAGRTIVYSAIGYMENIVPLYVGEIVYPQSRGFFIACYSLIMSAAQIWANGSIQGISHYTTEVGWLIVCGMQLIPVVFILSGIRWCPSSPRWLLQKGRHDEALQALASLRTEEDNQSGWVDMEIRSVQEAIEAEKMTVNNSWLDLFKGTNFRRTRVTRLVSFNCAKANFSETPDRRVVVHRQSVDWQSSQAFLYTLIKSVVSLVAVFCVMLLVDKMGRRFCIISGCFMQCVFLYLLAGMGMAANPSKAELNTMVAAIQLFTFFCRFSVNALAFLIPTEVSSLTLRKKTMALGCVVDVIAAFVVTFVIPYLIGKQYANLSSKVGFIFGGFTTLYMIWAIFCLPELKDRSLEEVDELFNSKIWAWQFSKYKTKSLAGMVAHHQAGDVLGKAQQEEVEATQTQEIKSGQ</sequence>
<evidence type="ECO:0000256" key="4">
    <source>
        <dbReference type="ARBA" id="ARBA00022989"/>
    </source>
</evidence>
<dbReference type="Proteomes" id="UP000319257">
    <property type="component" value="Unassembled WGS sequence"/>
</dbReference>
<dbReference type="PROSITE" id="PS50850">
    <property type="entry name" value="MFS"/>
    <property type="match status" value="1"/>
</dbReference>
<keyword evidence="3 6" id="KW-0812">Transmembrane</keyword>
<dbReference type="SUPFAM" id="SSF103473">
    <property type="entry name" value="MFS general substrate transporter"/>
    <property type="match status" value="1"/>
</dbReference>
<dbReference type="InterPro" id="IPR020846">
    <property type="entry name" value="MFS_dom"/>
</dbReference>
<name>A0A507BGE9_9PEZI</name>
<dbReference type="Gene3D" id="1.20.1250.20">
    <property type="entry name" value="MFS general substrate transporter like domains"/>
    <property type="match status" value="1"/>
</dbReference>
<keyword evidence="4 6" id="KW-1133">Transmembrane helix</keyword>
<evidence type="ECO:0000313" key="9">
    <source>
        <dbReference type="Proteomes" id="UP000319257"/>
    </source>
</evidence>
<feature type="transmembrane region" description="Helical" evidence="6">
    <location>
        <begin position="417"/>
        <end position="440"/>
    </location>
</feature>
<evidence type="ECO:0000259" key="7">
    <source>
        <dbReference type="PROSITE" id="PS50850"/>
    </source>
</evidence>
<proteinExistence type="inferred from homology"/>
<gene>
    <name evidence="8" type="ORF">E0L32_011281</name>
</gene>
<organism evidence="8 9">
    <name type="scientific">Thyridium curvatum</name>
    <dbReference type="NCBI Taxonomy" id="1093900"/>
    <lineage>
        <taxon>Eukaryota</taxon>
        <taxon>Fungi</taxon>
        <taxon>Dikarya</taxon>
        <taxon>Ascomycota</taxon>
        <taxon>Pezizomycotina</taxon>
        <taxon>Sordariomycetes</taxon>
        <taxon>Sordariomycetidae</taxon>
        <taxon>Thyridiales</taxon>
        <taxon>Thyridiaceae</taxon>
        <taxon>Thyridium</taxon>
    </lineage>
</organism>
<feature type="transmembrane region" description="Helical" evidence="6">
    <location>
        <begin position="384"/>
        <end position="405"/>
    </location>
</feature>
<evidence type="ECO:0000256" key="5">
    <source>
        <dbReference type="ARBA" id="ARBA00023136"/>
    </source>
</evidence>
<keyword evidence="5 6" id="KW-0472">Membrane</keyword>
<dbReference type="AlphaFoldDB" id="A0A507BGE9"/>
<feature type="transmembrane region" description="Helical" evidence="6">
    <location>
        <begin position="349"/>
        <end position="372"/>
    </location>
</feature>
<dbReference type="InterPro" id="IPR005828">
    <property type="entry name" value="MFS_sugar_transport-like"/>
</dbReference>
<comment type="caution">
    <text evidence="8">The sequence shown here is derived from an EMBL/GenBank/DDBJ whole genome shotgun (WGS) entry which is preliminary data.</text>
</comment>
<comment type="similarity">
    <text evidence="2">Belongs to the major facilitator superfamily. Sugar transporter (TC 2.A.1.1) family.</text>
</comment>
<feature type="transmembrane region" description="Helical" evidence="6">
    <location>
        <begin position="162"/>
        <end position="180"/>
    </location>
</feature>
<keyword evidence="9" id="KW-1185">Reference proteome</keyword>
<accession>A0A507BGE9</accession>
<dbReference type="Pfam" id="PF00083">
    <property type="entry name" value="Sugar_tr"/>
    <property type="match status" value="1"/>
</dbReference>
<reference evidence="8 9" key="1">
    <citation type="submission" date="2019-06" db="EMBL/GenBank/DDBJ databases">
        <title>Draft genome sequence of the filamentous fungus Phialemoniopsis curvata isolated from diesel fuel.</title>
        <authorList>
            <person name="Varaljay V.A."/>
            <person name="Lyon W.J."/>
            <person name="Crouch A.L."/>
            <person name="Drake C.E."/>
            <person name="Hollomon J.M."/>
            <person name="Nadeau L.J."/>
            <person name="Nunn H.S."/>
            <person name="Stevenson B.S."/>
            <person name="Bojanowski C.L."/>
            <person name="Crookes-Goodson W.J."/>
        </authorList>
    </citation>
    <scope>NUCLEOTIDE SEQUENCE [LARGE SCALE GENOMIC DNA]</scope>
    <source>
        <strain evidence="8 9">D216</strain>
    </source>
</reference>
<dbReference type="GO" id="GO:0005351">
    <property type="term" value="F:carbohydrate:proton symporter activity"/>
    <property type="evidence" value="ECO:0007669"/>
    <property type="project" value="TreeGrafter"/>
</dbReference>
<dbReference type="InParanoid" id="A0A507BGE9"/>
<dbReference type="InterPro" id="IPR050360">
    <property type="entry name" value="MFS_Sugar_Transporters"/>
</dbReference>
<dbReference type="EMBL" id="SKBQ01000102">
    <property type="protein sequence ID" value="TPX19037.1"/>
    <property type="molecule type" value="Genomic_DNA"/>
</dbReference>
<feature type="transmembrane region" description="Helical" evidence="6">
    <location>
        <begin position="452"/>
        <end position="470"/>
    </location>
</feature>
<dbReference type="InterPro" id="IPR005829">
    <property type="entry name" value="Sugar_transporter_CS"/>
</dbReference>
<comment type="subcellular location">
    <subcellularLocation>
        <location evidence="1">Membrane</location>
        <topology evidence="1">Multi-pass membrane protein</topology>
    </subcellularLocation>
</comment>
<dbReference type="InterPro" id="IPR036259">
    <property type="entry name" value="MFS_trans_sf"/>
</dbReference>
<feature type="transmembrane region" description="Helical" evidence="6">
    <location>
        <begin position="126"/>
        <end position="142"/>
    </location>
</feature>
<feature type="transmembrane region" description="Helical" evidence="6">
    <location>
        <begin position="320"/>
        <end position="342"/>
    </location>
</feature>
<dbReference type="RefSeq" id="XP_031000748.1">
    <property type="nucleotide sequence ID" value="XM_031133993.1"/>
</dbReference>
<dbReference type="OrthoDB" id="6612291at2759"/>
<dbReference type="PANTHER" id="PTHR48022:SF2">
    <property type="entry name" value="PLASTIDIC GLUCOSE TRANSPORTER 4"/>
    <property type="match status" value="1"/>
</dbReference>
<evidence type="ECO:0000256" key="1">
    <source>
        <dbReference type="ARBA" id="ARBA00004141"/>
    </source>
</evidence>
<protein>
    <recommendedName>
        <fullName evidence="7">Major facilitator superfamily (MFS) profile domain-containing protein</fullName>
    </recommendedName>
</protein>
<evidence type="ECO:0000256" key="6">
    <source>
        <dbReference type="SAM" id="Phobius"/>
    </source>
</evidence>
<dbReference type="GeneID" id="41978728"/>
<feature type="transmembrane region" description="Helical" evidence="6">
    <location>
        <begin position="25"/>
        <end position="49"/>
    </location>
</feature>
<dbReference type="PROSITE" id="PS00216">
    <property type="entry name" value="SUGAR_TRANSPORT_1"/>
    <property type="match status" value="1"/>
</dbReference>
<feature type="domain" description="Major facilitator superfamily (MFS) profile" evidence="7">
    <location>
        <begin position="28"/>
        <end position="474"/>
    </location>
</feature>
<evidence type="ECO:0000313" key="8">
    <source>
        <dbReference type="EMBL" id="TPX19037.1"/>
    </source>
</evidence>
<evidence type="ECO:0000256" key="2">
    <source>
        <dbReference type="ARBA" id="ARBA00010992"/>
    </source>
</evidence>
<evidence type="ECO:0000256" key="3">
    <source>
        <dbReference type="ARBA" id="ARBA00022692"/>
    </source>
</evidence>
<dbReference type="GO" id="GO:0016020">
    <property type="term" value="C:membrane"/>
    <property type="evidence" value="ECO:0007669"/>
    <property type="project" value="UniProtKB-SubCell"/>
</dbReference>
<dbReference type="PANTHER" id="PTHR48022">
    <property type="entry name" value="PLASTIDIC GLUCOSE TRANSPORTER 4"/>
    <property type="match status" value="1"/>
</dbReference>